<dbReference type="AlphaFoldDB" id="A0A1D3CZ54"/>
<dbReference type="InParanoid" id="A0A1D3CZ54"/>
<dbReference type="GO" id="GO:0032259">
    <property type="term" value="P:methylation"/>
    <property type="evidence" value="ECO:0007669"/>
    <property type="project" value="UniProtKB-KW"/>
</dbReference>
<evidence type="ECO:0000256" key="3">
    <source>
        <dbReference type="ARBA" id="ARBA00022679"/>
    </source>
</evidence>
<dbReference type="SUPFAM" id="SSF53335">
    <property type="entry name" value="S-adenosyl-L-methionine-dependent methyltransferases"/>
    <property type="match status" value="1"/>
</dbReference>
<gene>
    <name evidence="5" type="ORF">cyc_08265</name>
</gene>
<keyword evidence="6" id="KW-1185">Reference proteome</keyword>
<dbReference type="InterPro" id="IPR025714">
    <property type="entry name" value="Methyltranfer_dom"/>
</dbReference>
<proteinExistence type="inferred from homology"/>
<dbReference type="Gene3D" id="3.40.50.150">
    <property type="entry name" value="Vaccinia Virus protein VP39"/>
    <property type="match status" value="1"/>
</dbReference>
<sequence>MSESMWDDGYRNITNIDFSPQCISLMQKRCADKAGMTFQVLNVLDLNELEGQSSFDLIVDKGTLDCILCGEKSFENVHKALAHISQTLKPGGVYLMVSYGAPMFRLNHLQKAEFGWTVELQTLEKPSLNTPAEVEEKSNVHYIYICRKEQVG</sequence>
<dbReference type="VEuPathDB" id="ToxoDB:cyc_08265"/>
<evidence type="ECO:0000259" key="4">
    <source>
        <dbReference type="Pfam" id="PF13847"/>
    </source>
</evidence>
<evidence type="ECO:0000256" key="2">
    <source>
        <dbReference type="ARBA" id="ARBA00022603"/>
    </source>
</evidence>
<accession>A0A1D3CZ54</accession>
<keyword evidence="3" id="KW-0808">Transferase</keyword>
<dbReference type="EMBL" id="JROU02001450">
    <property type="protein sequence ID" value="OEH76474.1"/>
    <property type="molecule type" value="Genomic_DNA"/>
</dbReference>
<evidence type="ECO:0000313" key="6">
    <source>
        <dbReference type="Proteomes" id="UP000095192"/>
    </source>
</evidence>
<keyword evidence="2" id="KW-0489">Methyltransferase</keyword>
<dbReference type="GO" id="GO:0008168">
    <property type="term" value="F:methyltransferase activity"/>
    <property type="evidence" value="ECO:0007669"/>
    <property type="project" value="UniProtKB-KW"/>
</dbReference>
<feature type="domain" description="Methyltransferase" evidence="4">
    <location>
        <begin position="13"/>
        <end position="111"/>
    </location>
</feature>
<dbReference type="CDD" id="cd02440">
    <property type="entry name" value="AdoMet_MTases"/>
    <property type="match status" value="1"/>
</dbReference>
<reference evidence="5 6" key="1">
    <citation type="journal article" date="2016" name="BMC Genomics">
        <title>Comparative genomics reveals Cyclospora cayetanensis possesses coccidia-like metabolism and invasion components but unique surface antigens.</title>
        <authorList>
            <person name="Liu S."/>
            <person name="Wang L."/>
            <person name="Zheng H."/>
            <person name="Xu Z."/>
            <person name="Roellig D.M."/>
            <person name="Li N."/>
            <person name="Frace M.A."/>
            <person name="Tang K."/>
            <person name="Arrowood M.J."/>
            <person name="Moss D.M."/>
            <person name="Zhang L."/>
            <person name="Feng Y."/>
            <person name="Xiao L."/>
        </authorList>
    </citation>
    <scope>NUCLEOTIDE SEQUENCE [LARGE SCALE GENOMIC DNA]</scope>
    <source>
        <strain evidence="5 6">CHN_HEN01</strain>
    </source>
</reference>
<dbReference type="Proteomes" id="UP000095192">
    <property type="component" value="Unassembled WGS sequence"/>
</dbReference>
<protein>
    <recommendedName>
        <fullName evidence="4">Methyltransferase domain-containing protein</fullName>
    </recommendedName>
</protein>
<dbReference type="PANTHER" id="PTHR12176:SF79">
    <property type="entry name" value="METHYLTRANSFERASE TYPE 11 DOMAIN-CONTAINING PROTEIN"/>
    <property type="match status" value="1"/>
</dbReference>
<comment type="similarity">
    <text evidence="1">Belongs to the methyltransferase superfamily.</text>
</comment>
<dbReference type="InterPro" id="IPR051419">
    <property type="entry name" value="Lys/N-term_MeTrsfase_sf"/>
</dbReference>
<dbReference type="Pfam" id="PF13847">
    <property type="entry name" value="Methyltransf_31"/>
    <property type="match status" value="1"/>
</dbReference>
<comment type="caution">
    <text evidence="5">The sequence shown here is derived from an EMBL/GenBank/DDBJ whole genome shotgun (WGS) entry which is preliminary data.</text>
</comment>
<name>A0A1D3CZ54_9EIME</name>
<dbReference type="PANTHER" id="PTHR12176">
    <property type="entry name" value="SAM-DEPENDENT METHYLTRANSFERASE SUPERFAMILY PROTEIN"/>
    <property type="match status" value="1"/>
</dbReference>
<evidence type="ECO:0000313" key="5">
    <source>
        <dbReference type="EMBL" id="OEH76474.1"/>
    </source>
</evidence>
<dbReference type="InterPro" id="IPR029063">
    <property type="entry name" value="SAM-dependent_MTases_sf"/>
</dbReference>
<organism evidence="5 6">
    <name type="scientific">Cyclospora cayetanensis</name>
    <dbReference type="NCBI Taxonomy" id="88456"/>
    <lineage>
        <taxon>Eukaryota</taxon>
        <taxon>Sar</taxon>
        <taxon>Alveolata</taxon>
        <taxon>Apicomplexa</taxon>
        <taxon>Conoidasida</taxon>
        <taxon>Coccidia</taxon>
        <taxon>Eucoccidiorida</taxon>
        <taxon>Eimeriorina</taxon>
        <taxon>Eimeriidae</taxon>
        <taxon>Cyclospora</taxon>
    </lineage>
</organism>
<evidence type="ECO:0000256" key="1">
    <source>
        <dbReference type="ARBA" id="ARBA00008361"/>
    </source>
</evidence>